<dbReference type="Pfam" id="PF04193">
    <property type="entry name" value="PQ-loop"/>
    <property type="match status" value="1"/>
</dbReference>
<proteinExistence type="predicted"/>
<keyword evidence="3 5" id="KW-1133">Transmembrane helix</keyword>
<evidence type="ECO:0000256" key="5">
    <source>
        <dbReference type="SAM" id="Phobius"/>
    </source>
</evidence>
<sequence length="85" mass="9328">MNTTASAVGYAAAILTTISFVPQVLKVWRTRSARDVSLGMYSLFTLGIFIWLVYGVLIESWPVILANFITLVLAGMVLAMKLKFG</sequence>
<evidence type="ECO:0008006" key="8">
    <source>
        <dbReference type="Google" id="ProtNLM"/>
    </source>
</evidence>
<evidence type="ECO:0000256" key="2">
    <source>
        <dbReference type="ARBA" id="ARBA00022692"/>
    </source>
</evidence>
<name>A0A1A8Y1A6_9RHOO</name>
<feature type="transmembrane region" description="Helical" evidence="5">
    <location>
        <begin position="37"/>
        <end position="57"/>
    </location>
</feature>
<feature type="transmembrane region" description="Helical" evidence="5">
    <location>
        <begin position="63"/>
        <end position="82"/>
    </location>
</feature>
<accession>A0A1A8Y1A6</accession>
<evidence type="ECO:0000256" key="3">
    <source>
        <dbReference type="ARBA" id="ARBA00022989"/>
    </source>
</evidence>
<dbReference type="RefSeq" id="WP_186412375.1">
    <property type="nucleotide sequence ID" value="NZ_FLQY01000374.1"/>
</dbReference>
<dbReference type="InterPro" id="IPR047662">
    <property type="entry name" value="SemiSWEET"/>
</dbReference>
<protein>
    <recommendedName>
        <fullName evidence="8">MtN3 and saliva related transmembrane protein</fullName>
    </recommendedName>
</protein>
<keyword evidence="7" id="KW-1185">Reference proteome</keyword>
<evidence type="ECO:0000313" key="6">
    <source>
        <dbReference type="EMBL" id="SBT10807.1"/>
    </source>
</evidence>
<dbReference type="Gene3D" id="1.20.1280.290">
    <property type="match status" value="1"/>
</dbReference>
<dbReference type="InterPro" id="IPR006603">
    <property type="entry name" value="PQ-loop_rpt"/>
</dbReference>
<dbReference type="NCBIfam" id="NF037968">
    <property type="entry name" value="SemiSWEET_2"/>
    <property type="match status" value="1"/>
</dbReference>
<evidence type="ECO:0000256" key="1">
    <source>
        <dbReference type="ARBA" id="ARBA00004141"/>
    </source>
</evidence>
<organism evidence="6 7">
    <name type="scientific">Candidatus Propionivibrio aalborgensis</name>
    <dbReference type="NCBI Taxonomy" id="1860101"/>
    <lineage>
        <taxon>Bacteria</taxon>
        <taxon>Pseudomonadati</taxon>
        <taxon>Pseudomonadota</taxon>
        <taxon>Betaproteobacteria</taxon>
        <taxon>Rhodocyclales</taxon>
        <taxon>Rhodocyclaceae</taxon>
        <taxon>Propionivibrio</taxon>
    </lineage>
</organism>
<dbReference type="EMBL" id="FLQY01000374">
    <property type="protein sequence ID" value="SBT10807.1"/>
    <property type="molecule type" value="Genomic_DNA"/>
</dbReference>
<dbReference type="AlphaFoldDB" id="A0A1A8Y1A6"/>
<keyword evidence="2 5" id="KW-0812">Transmembrane</keyword>
<keyword evidence="4 5" id="KW-0472">Membrane</keyword>
<reference evidence="6 7" key="1">
    <citation type="submission" date="2016-06" db="EMBL/GenBank/DDBJ databases">
        <authorList>
            <person name="Kjaerup R.B."/>
            <person name="Dalgaard T.S."/>
            <person name="Juul-Madsen H.R."/>
        </authorList>
    </citation>
    <scope>NUCLEOTIDE SEQUENCE [LARGE SCALE GENOMIC DNA]</scope>
    <source>
        <strain evidence="6">2</strain>
    </source>
</reference>
<feature type="transmembrane region" description="Helical" evidence="5">
    <location>
        <begin position="6"/>
        <end position="25"/>
    </location>
</feature>
<comment type="subcellular location">
    <subcellularLocation>
        <location evidence="1">Membrane</location>
        <topology evidence="1">Multi-pass membrane protein</topology>
    </subcellularLocation>
</comment>
<gene>
    <name evidence="6" type="ORF">PROAA_700004</name>
</gene>
<dbReference type="GO" id="GO:0016020">
    <property type="term" value="C:membrane"/>
    <property type="evidence" value="ECO:0007669"/>
    <property type="project" value="UniProtKB-SubCell"/>
</dbReference>
<evidence type="ECO:0000313" key="7">
    <source>
        <dbReference type="Proteomes" id="UP000199600"/>
    </source>
</evidence>
<evidence type="ECO:0000256" key="4">
    <source>
        <dbReference type="ARBA" id="ARBA00023136"/>
    </source>
</evidence>
<dbReference type="GO" id="GO:0051119">
    <property type="term" value="F:sugar transmembrane transporter activity"/>
    <property type="evidence" value="ECO:0007669"/>
    <property type="project" value="InterPro"/>
</dbReference>
<dbReference type="Proteomes" id="UP000199600">
    <property type="component" value="Unassembled WGS sequence"/>
</dbReference>